<comment type="similarity">
    <text evidence="4">Belongs to the protein N5-glutamine methyltransferase family. PrmB subfamily.</text>
</comment>
<dbReference type="InterPro" id="IPR017127">
    <property type="entry name" value="Ribosome_uL3_MTase"/>
</dbReference>
<reference evidence="6 7" key="1">
    <citation type="journal article" date="2017" name="Antonie Van Leeuwenhoek">
        <title>Rhizobium rhizosphaerae sp. nov., a novel species isolated from rice rhizosphere.</title>
        <authorList>
            <person name="Zhao J.J."/>
            <person name="Zhang J."/>
            <person name="Zhang R.J."/>
            <person name="Zhang C.W."/>
            <person name="Yin H.Q."/>
            <person name="Zhang X.X."/>
        </authorList>
    </citation>
    <scope>NUCLEOTIDE SEQUENCE [LARGE SCALE GENOMIC DNA]</scope>
    <source>
        <strain evidence="6 7">BSs20135</strain>
    </source>
</reference>
<keyword evidence="3 4" id="KW-0949">S-adenosyl-L-methionine</keyword>
<dbReference type="Proteomes" id="UP000006327">
    <property type="component" value="Unassembled WGS sequence"/>
</dbReference>
<keyword evidence="2 4" id="KW-0808">Transferase</keyword>
<dbReference type="NCBIfam" id="TIGR00536">
    <property type="entry name" value="hemK_fam"/>
    <property type="match status" value="1"/>
</dbReference>
<dbReference type="GO" id="GO:0032259">
    <property type="term" value="P:methylation"/>
    <property type="evidence" value="ECO:0007669"/>
    <property type="project" value="UniProtKB-KW"/>
</dbReference>
<protein>
    <recommendedName>
        <fullName evidence="4">Ribosomal protein uL3 glutamine methyltransferase</fullName>
        <shortName evidence="4">uL3 MTase</shortName>
        <ecNumber evidence="4">2.1.1.298</ecNumber>
    </recommendedName>
    <alternativeName>
        <fullName evidence="4">N5-glutamine methyltransferase PrmB</fullName>
    </alternativeName>
</protein>
<name>K6XBM9_9ALTE</name>
<dbReference type="PANTHER" id="PTHR47806">
    <property type="entry name" value="50S RIBOSOMAL PROTEIN L3 GLUTAMINE METHYLTRANSFERASE"/>
    <property type="match status" value="1"/>
</dbReference>
<dbReference type="PROSITE" id="PS00092">
    <property type="entry name" value="N6_MTASE"/>
    <property type="match status" value="1"/>
</dbReference>
<evidence type="ECO:0000256" key="3">
    <source>
        <dbReference type="ARBA" id="ARBA00022691"/>
    </source>
</evidence>
<comment type="caution">
    <text evidence="6">The sequence shown here is derived from an EMBL/GenBank/DDBJ whole genome shotgun (WGS) entry which is preliminary data.</text>
</comment>
<evidence type="ECO:0000259" key="5">
    <source>
        <dbReference type="Pfam" id="PF05175"/>
    </source>
</evidence>
<dbReference type="InterPro" id="IPR004556">
    <property type="entry name" value="HemK-like"/>
</dbReference>
<evidence type="ECO:0000256" key="1">
    <source>
        <dbReference type="ARBA" id="ARBA00022603"/>
    </source>
</evidence>
<evidence type="ECO:0000313" key="7">
    <source>
        <dbReference type="Proteomes" id="UP000006327"/>
    </source>
</evidence>
<dbReference type="InterPro" id="IPR002052">
    <property type="entry name" value="DNA_methylase_N6_adenine_CS"/>
</dbReference>
<dbReference type="NCBIfam" id="TIGR03534">
    <property type="entry name" value="RF_mod_PrmC"/>
    <property type="match status" value="1"/>
</dbReference>
<dbReference type="InterPro" id="IPR007848">
    <property type="entry name" value="Small_mtfrase_dom"/>
</dbReference>
<proteinExistence type="inferred from homology"/>
<dbReference type="GO" id="GO:0003676">
    <property type="term" value="F:nucleic acid binding"/>
    <property type="evidence" value="ECO:0007669"/>
    <property type="project" value="InterPro"/>
</dbReference>
<keyword evidence="7" id="KW-1185">Reference proteome</keyword>
<dbReference type="Pfam" id="PF05175">
    <property type="entry name" value="MTS"/>
    <property type="match status" value="1"/>
</dbReference>
<dbReference type="OrthoDB" id="9800643at2"/>
<dbReference type="GO" id="GO:0005829">
    <property type="term" value="C:cytosol"/>
    <property type="evidence" value="ECO:0007669"/>
    <property type="project" value="TreeGrafter"/>
</dbReference>
<dbReference type="InterPro" id="IPR019874">
    <property type="entry name" value="RF_methyltr_PrmC"/>
</dbReference>
<dbReference type="NCBIfam" id="TIGR03533">
    <property type="entry name" value="L3_gln_methyl"/>
    <property type="match status" value="1"/>
</dbReference>
<dbReference type="GO" id="GO:0036009">
    <property type="term" value="F:protein-glutamine N-methyltransferase activity"/>
    <property type="evidence" value="ECO:0007669"/>
    <property type="project" value="UniProtKB-UniRule"/>
</dbReference>
<dbReference type="Gene3D" id="1.10.8.10">
    <property type="entry name" value="DNA helicase RuvA subunit, C-terminal domain"/>
    <property type="match status" value="1"/>
</dbReference>
<evidence type="ECO:0000256" key="4">
    <source>
        <dbReference type="HAMAP-Rule" id="MF_02125"/>
    </source>
</evidence>
<dbReference type="PANTHER" id="PTHR47806:SF1">
    <property type="entry name" value="RIBOSOMAL PROTEIN UL3 GLUTAMINE METHYLTRANSFERASE"/>
    <property type="match status" value="1"/>
</dbReference>
<dbReference type="EMBL" id="BAEO01000013">
    <property type="protein sequence ID" value="GAC18034.1"/>
    <property type="molecule type" value="Genomic_DNA"/>
</dbReference>
<dbReference type="SUPFAM" id="SSF53335">
    <property type="entry name" value="S-adenosyl-L-methionine-dependent methyltransferases"/>
    <property type="match status" value="1"/>
</dbReference>
<dbReference type="PIRSF" id="PIRSF037167">
    <property type="entry name" value="Mtase_YfcB_prd"/>
    <property type="match status" value="1"/>
</dbReference>
<sequence length="317" mass="36082">MTTDTFSEIDAEQIAEDLHTILDMVRWSVSCFNQAELFYGHGTDNPWDEAVSLVLQLLHLHQDLTLQTGDQLFHSRLTKAEKLKIIAIVKRRADERIPVPYLTNQAWFCDLPFFVDERVLIPRSPIAELIQNHFEEWIGDSEPQHILDLCTGGGCIAIALAYAFEEAQVDAVDISQDALDVAELNITEHELNHRVYPIKSDLMEALQGQQYDLIVSNPPYVDAEDMDDLPEEFHHEPELALAAGADGLDLVDDILRQAPIHLTENGWLFVEVGNSEVHMFSRYPELPIQWVEFENGGHGVFAISKNDLVEYWRSVDH</sequence>
<keyword evidence="1 4" id="KW-0489">Methyltransferase</keyword>
<comment type="catalytic activity">
    <reaction evidence="4">
        <text>L-glutaminyl-[ribosomal protein uL3] + S-adenosyl-L-methionine = N(5)-methyl-L-glutaminyl-[ribosomal protein uL3] + S-adenosyl-L-homocysteine + H(+)</text>
        <dbReference type="Rhea" id="RHEA:45020"/>
        <dbReference type="Rhea" id="RHEA-COMP:11063"/>
        <dbReference type="Rhea" id="RHEA-COMP:11064"/>
        <dbReference type="ChEBI" id="CHEBI:15378"/>
        <dbReference type="ChEBI" id="CHEBI:30011"/>
        <dbReference type="ChEBI" id="CHEBI:57856"/>
        <dbReference type="ChEBI" id="CHEBI:59789"/>
        <dbReference type="ChEBI" id="CHEBI:61891"/>
        <dbReference type="EC" id="2.1.1.298"/>
    </reaction>
</comment>
<dbReference type="FunFam" id="3.40.50.150:FF:000042">
    <property type="entry name" value="50S ribosomal protein L3 glutamine methyltransferase"/>
    <property type="match status" value="1"/>
</dbReference>
<feature type="domain" description="Methyltransferase small" evidence="5">
    <location>
        <begin position="142"/>
        <end position="233"/>
    </location>
</feature>
<dbReference type="EC" id="2.1.1.298" evidence="4"/>
<dbReference type="AlphaFoldDB" id="K6XBM9"/>
<comment type="function">
    <text evidence="4">Methylates ribosomal protein uL3 on a specific glutamine residue.</text>
</comment>
<dbReference type="eggNOG" id="COG2890">
    <property type="taxonomic scope" value="Bacteria"/>
</dbReference>
<gene>
    <name evidence="4" type="primary">prmB</name>
    <name evidence="6" type="ORF">GARC_1053</name>
</gene>
<dbReference type="CDD" id="cd02440">
    <property type="entry name" value="AdoMet_MTases"/>
    <property type="match status" value="1"/>
</dbReference>
<organism evidence="6 7">
    <name type="scientific">Paraglaciecola arctica BSs20135</name>
    <dbReference type="NCBI Taxonomy" id="493475"/>
    <lineage>
        <taxon>Bacteria</taxon>
        <taxon>Pseudomonadati</taxon>
        <taxon>Pseudomonadota</taxon>
        <taxon>Gammaproteobacteria</taxon>
        <taxon>Alteromonadales</taxon>
        <taxon>Alteromonadaceae</taxon>
        <taxon>Paraglaciecola</taxon>
    </lineage>
</organism>
<dbReference type="RefSeq" id="WP_007617414.1">
    <property type="nucleotide sequence ID" value="NZ_BAEO01000013.1"/>
</dbReference>
<dbReference type="STRING" id="493475.GARC_1053"/>
<accession>K6XBM9</accession>
<evidence type="ECO:0000256" key="2">
    <source>
        <dbReference type="ARBA" id="ARBA00022679"/>
    </source>
</evidence>
<evidence type="ECO:0000313" key="6">
    <source>
        <dbReference type="EMBL" id="GAC18034.1"/>
    </source>
</evidence>
<dbReference type="HAMAP" id="MF_02125">
    <property type="entry name" value="L3_methyltr_PrmB"/>
    <property type="match status" value="1"/>
</dbReference>
<dbReference type="InterPro" id="IPR029063">
    <property type="entry name" value="SAM-dependent_MTases_sf"/>
</dbReference>
<dbReference type="Gene3D" id="3.40.50.150">
    <property type="entry name" value="Vaccinia Virus protein VP39"/>
    <property type="match status" value="1"/>
</dbReference>